<sequence>MIQLIGRHLNALLVKKNSIMLNFVFYAKNALLLCLLYEKQAV</sequence>
<gene>
    <name evidence="1" type="ORF">NEISUBOT_03279</name>
</gene>
<protein>
    <submittedName>
        <fullName evidence="1">Uncharacterized protein</fullName>
    </submittedName>
</protein>
<dbReference type="AlphaFoldDB" id="A0A9W5IT19"/>
<comment type="caution">
    <text evidence="1">The sequence shown here is derived from an EMBL/GenBank/DDBJ whole genome shotgun (WGS) entry which is preliminary data.</text>
</comment>
<dbReference type="EMBL" id="ACEO02000001">
    <property type="protein sequence ID" value="EFC53277.1"/>
    <property type="molecule type" value="Genomic_DNA"/>
</dbReference>
<reference evidence="1 2" key="1">
    <citation type="submission" date="2010-01" db="EMBL/GenBank/DDBJ databases">
        <authorList>
            <person name="Weinstock G."/>
            <person name="Sodergren E."/>
            <person name="Clifton S."/>
            <person name="Fulton L."/>
            <person name="Fulton B."/>
            <person name="Courtney L."/>
            <person name="Fronick C."/>
            <person name="Harrison M."/>
            <person name="Strong C."/>
            <person name="Farmer C."/>
            <person name="Delahaunty K."/>
            <person name="Markovic C."/>
            <person name="Hall O."/>
            <person name="Minx P."/>
            <person name="Tomlinson C."/>
            <person name="Mitreva M."/>
            <person name="Nelson J."/>
            <person name="Hou S."/>
            <person name="Wollam A."/>
            <person name="Pepin K.H."/>
            <person name="Johnson M."/>
            <person name="Bhonagiri V."/>
            <person name="Nash W.E."/>
            <person name="Warren W."/>
            <person name="Chinwalla A."/>
            <person name="Mardis E.R."/>
            <person name="Wilson R.K."/>
        </authorList>
    </citation>
    <scope>NUCLEOTIDE SEQUENCE [LARGE SCALE GENOMIC DNA]</scope>
    <source>
        <strain evidence="1 2">NJ9703</strain>
    </source>
</reference>
<accession>A0A9W5IT19</accession>
<proteinExistence type="predicted"/>
<evidence type="ECO:0000313" key="2">
    <source>
        <dbReference type="Proteomes" id="UP000004621"/>
    </source>
</evidence>
<organism evidence="1 2">
    <name type="scientific">Neisseria subflava NJ9703</name>
    <dbReference type="NCBI Taxonomy" id="546268"/>
    <lineage>
        <taxon>Bacteria</taxon>
        <taxon>Pseudomonadati</taxon>
        <taxon>Pseudomonadota</taxon>
        <taxon>Betaproteobacteria</taxon>
        <taxon>Neisseriales</taxon>
        <taxon>Neisseriaceae</taxon>
        <taxon>Neisseria</taxon>
    </lineage>
</organism>
<evidence type="ECO:0000313" key="1">
    <source>
        <dbReference type="EMBL" id="EFC53277.1"/>
    </source>
</evidence>
<dbReference type="Proteomes" id="UP000004621">
    <property type="component" value="Unassembled WGS sequence"/>
</dbReference>
<name>A0A9W5IT19_NEISU</name>